<protein>
    <recommendedName>
        <fullName evidence="1">Hemerythrin-like domain-containing protein</fullName>
    </recommendedName>
</protein>
<sequence length="155" mass="17535">MGSRTPDKVWAIFEEDHDHLLRILDRMAVEAPADVVAEEAGFAGLLSRHFRDEEEILLPFLEQHGEDAENVRHHVAEHLAILRLNEQVLEYARAGLADLARQSAARLRLLLVQHVEHENESLYPEAERNVSPGERGLIRNLVQGRRQQEDAGTGA</sequence>
<feature type="domain" description="Hemerythrin-like" evidence="1">
    <location>
        <begin position="11"/>
        <end position="125"/>
    </location>
</feature>
<dbReference type="AlphaFoldDB" id="A0A6F8ZJD3"/>
<dbReference type="Pfam" id="PF01814">
    <property type="entry name" value="Hemerythrin"/>
    <property type="match status" value="1"/>
</dbReference>
<accession>A0A6F8ZJD3</accession>
<evidence type="ECO:0000259" key="1">
    <source>
        <dbReference type="Pfam" id="PF01814"/>
    </source>
</evidence>
<dbReference type="EMBL" id="LR778114">
    <property type="protein sequence ID" value="CAB1129845.1"/>
    <property type="molecule type" value="Genomic_DNA"/>
</dbReference>
<keyword evidence="3" id="KW-1185">Reference proteome</keyword>
<proteinExistence type="predicted"/>
<name>A0A6F8ZJD3_9FIRM</name>
<dbReference type="Gene3D" id="1.20.120.520">
    <property type="entry name" value="nmb1532 protein domain like"/>
    <property type="match status" value="1"/>
</dbReference>
<dbReference type="InterPro" id="IPR012312">
    <property type="entry name" value="Hemerythrin-like"/>
</dbReference>
<reference evidence="2 3" key="1">
    <citation type="submission" date="2020-02" db="EMBL/GenBank/DDBJ databases">
        <authorList>
            <person name="Hogendoorn C."/>
        </authorList>
    </citation>
    <scope>NUCLEOTIDE SEQUENCE [LARGE SCALE GENOMIC DNA]</scope>
    <source>
        <strain evidence="2">R501</strain>
    </source>
</reference>
<organism evidence="2 3">
    <name type="scientific">Candidatus Hydrogenisulfobacillus filiaventi</name>
    <dbReference type="NCBI Taxonomy" id="2707344"/>
    <lineage>
        <taxon>Bacteria</taxon>
        <taxon>Bacillati</taxon>
        <taxon>Bacillota</taxon>
        <taxon>Clostridia</taxon>
        <taxon>Eubacteriales</taxon>
        <taxon>Clostridiales Family XVII. Incertae Sedis</taxon>
        <taxon>Candidatus Hydrogenisulfobacillus</taxon>
    </lineage>
</organism>
<evidence type="ECO:0000313" key="3">
    <source>
        <dbReference type="Proteomes" id="UP000503399"/>
    </source>
</evidence>
<dbReference type="Proteomes" id="UP000503399">
    <property type="component" value="Chromosome"/>
</dbReference>
<gene>
    <name evidence="2" type="ORF">R50_2348</name>
</gene>
<evidence type="ECO:0000313" key="2">
    <source>
        <dbReference type="EMBL" id="CAB1129845.1"/>
    </source>
</evidence>
<dbReference type="KEGG" id="hfv:R50_2348"/>